<keyword evidence="4" id="KW-1185">Reference proteome</keyword>
<feature type="compositionally biased region" description="Polar residues" evidence="1">
    <location>
        <begin position="20"/>
        <end position="31"/>
    </location>
</feature>
<dbReference type="EMBL" id="JBFXLU010000344">
    <property type="protein sequence ID" value="KAL2829093.1"/>
    <property type="molecule type" value="Genomic_DNA"/>
</dbReference>
<evidence type="ECO:0000313" key="4">
    <source>
        <dbReference type="Proteomes" id="UP001610446"/>
    </source>
</evidence>
<dbReference type="InterPro" id="IPR009057">
    <property type="entry name" value="Homeodomain-like_sf"/>
</dbReference>
<name>A0ABR4IQJ5_9EURO</name>
<evidence type="ECO:0000313" key="3">
    <source>
        <dbReference type="EMBL" id="KAL2829093.1"/>
    </source>
</evidence>
<dbReference type="InterPro" id="IPR001005">
    <property type="entry name" value="SANT/Myb"/>
</dbReference>
<evidence type="ECO:0000256" key="1">
    <source>
        <dbReference type="SAM" id="MobiDB-lite"/>
    </source>
</evidence>
<feature type="region of interest" description="Disordered" evidence="1">
    <location>
        <begin position="1"/>
        <end position="37"/>
    </location>
</feature>
<dbReference type="PROSITE" id="PS50090">
    <property type="entry name" value="MYB_LIKE"/>
    <property type="match status" value="1"/>
</dbReference>
<comment type="caution">
    <text evidence="3">The sequence shown here is derived from an EMBL/GenBank/DDBJ whole genome shotgun (WGS) entry which is preliminary data.</text>
</comment>
<organism evidence="3 4">
    <name type="scientific">Aspergillus pseudoustus</name>
    <dbReference type="NCBI Taxonomy" id="1810923"/>
    <lineage>
        <taxon>Eukaryota</taxon>
        <taxon>Fungi</taxon>
        <taxon>Dikarya</taxon>
        <taxon>Ascomycota</taxon>
        <taxon>Pezizomycotina</taxon>
        <taxon>Eurotiomycetes</taxon>
        <taxon>Eurotiomycetidae</taxon>
        <taxon>Eurotiales</taxon>
        <taxon>Aspergillaceae</taxon>
        <taxon>Aspergillus</taxon>
        <taxon>Aspergillus subgen. Nidulantes</taxon>
    </lineage>
</organism>
<feature type="domain" description="Myb-like" evidence="2">
    <location>
        <begin position="89"/>
        <end position="139"/>
    </location>
</feature>
<dbReference type="Pfam" id="PF00249">
    <property type="entry name" value="Myb_DNA-binding"/>
    <property type="match status" value="1"/>
</dbReference>
<reference evidence="3 4" key="1">
    <citation type="submission" date="2024-07" db="EMBL/GenBank/DDBJ databases">
        <title>Section-level genome sequencing and comparative genomics of Aspergillus sections Usti and Cavernicolus.</title>
        <authorList>
            <consortium name="Lawrence Berkeley National Laboratory"/>
            <person name="Nybo J.L."/>
            <person name="Vesth T.C."/>
            <person name="Theobald S."/>
            <person name="Frisvad J.C."/>
            <person name="Larsen T.O."/>
            <person name="Kjaerboelling I."/>
            <person name="Rothschild-Mancinelli K."/>
            <person name="Lyhne E.K."/>
            <person name="Kogle M.E."/>
            <person name="Barry K."/>
            <person name="Clum A."/>
            <person name="Na H."/>
            <person name="Ledsgaard L."/>
            <person name="Lin J."/>
            <person name="Lipzen A."/>
            <person name="Kuo A."/>
            <person name="Riley R."/>
            <person name="Mondo S."/>
            <person name="Labutti K."/>
            <person name="Haridas S."/>
            <person name="Pangalinan J."/>
            <person name="Salamov A.A."/>
            <person name="Simmons B.A."/>
            <person name="Magnuson J.K."/>
            <person name="Chen J."/>
            <person name="Drula E."/>
            <person name="Henrissat B."/>
            <person name="Wiebenga A."/>
            <person name="Lubbers R.J."/>
            <person name="Gomes A.C."/>
            <person name="Makela M.R."/>
            <person name="Stajich J."/>
            <person name="Grigoriev I.V."/>
            <person name="Mortensen U.H."/>
            <person name="De Vries R.P."/>
            <person name="Baker S.E."/>
            <person name="Andersen M.R."/>
        </authorList>
    </citation>
    <scope>NUCLEOTIDE SEQUENCE [LARGE SCALE GENOMIC DNA]</scope>
    <source>
        <strain evidence="3 4">CBS 123904</strain>
    </source>
</reference>
<dbReference type="Proteomes" id="UP001610446">
    <property type="component" value="Unassembled WGS sequence"/>
</dbReference>
<evidence type="ECO:0000259" key="2">
    <source>
        <dbReference type="PROSITE" id="PS50090"/>
    </source>
</evidence>
<sequence length="195" mass="21771">MSNHEEPSEPLMLDDPVPSSPITSIQESVSSIHKKPGLVADISSHGTEQKQSEHSTSPPATRLGQAIAACREFPRLLHLVDCGQPQSRSSSARISAWSLEEDATILAIHERDGDNWESMSKQLPGRTIVMCQLRYATLCNRPEWNEDLLSDIALGYQRCKSELWSQISAAVKLPERDVEALVWQMGRWEIARRAA</sequence>
<protein>
    <recommendedName>
        <fullName evidence="2">Myb-like domain-containing protein</fullName>
    </recommendedName>
</protein>
<proteinExistence type="predicted"/>
<dbReference type="SUPFAM" id="SSF46689">
    <property type="entry name" value="Homeodomain-like"/>
    <property type="match status" value="1"/>
</dbReference>
<accession>A0ABR4IQJ5</accession>
<gene>
    <name evidence="3" type="ORF">BJY01DRAFT_255145</name>
</gene>
<dbReference type="CDD" id="cd00167">
    <property type="entry name" value="SANT"/>
    <property type="match status" value="1"/>
</dbReference>
<dbReference type="SMART" id="SM00717">
    <property type="entry name" value="SANT"/>
    <property type="match status" value="1"/>
</dbReference>
<dbReference type="Gene3D" id="1.10.10.60">
    <property type="entry name" value="Homeodomain-like"/>
    <property type="match status" value="1"/>
</dbReference>